<dbReference type="GO" id="GO:0005615">
    <property type="term" value="C:extracellular space"/>
    <property type="evidence" value="ECO:0007669"/>
    <property type="project" value="TreeGrafter"/>
</dbReference>
<accession>A0A2G9SAH4</accession>
<dbReference type="EMBL" id="KV925297">
    <property type="protein sequence ID" value="PIO37150.1"/>
    <property type="molecule type" value="Genomic_DNA"/>
</dbReference>
<keyword evidence="1" id="KW-1015">Disulfide bond</keyword>
<dbReference type="Pfam" id="PF08742">
    <property type="entry name" value="C8"/>
    <property type="match status" value="1"/>
</dbReference>
<evidence type="ECO:0000259" key="3">
    <source>
        <dbReference type="PROSITE" id="PS51233"/>
    </source>
</evidence>
<gene>
    <name evidence="4" type="ORF">AB205_0166440</name>
</gene>
<dbReference type="Proteomes" id="UP000228934">
    <property type="component" value="Unassembled WGS sequence"/>
</dbReference>
<evidence type="ECO:0000256" key="2">
    <source>
        <dbReference type="ARBA" id="ARBA00023180"/>
    </source>
</evidence>
<dbReference type="InterPro" id="IPR014853">
    <property type="entry name" value="VWF/SSPO/ZAN-like_Cys-rich_dom"/>
</dbReference>
<proteinExistence type="predicted"/>
<evidence type="ECO:0000313" key="5">
    <source>
        <dbReference type="Proteomes" id="UP000228934"/>
    </source>
</evidence>
<dbReference type="SMART" id="SM00832">
    <property type="entry name" value="C8"/>
    <property type="match status" value="1"/>
</dbReference>
<name>A0A2G9SAH4_AQUCT</name>
<reference evidence="5" key="1">
    <citation type="journal article" date="2017" name="Nat. Commun.">
        <title>The North American bullfrog draft genome provides insight into hormonal regulation of long noncoding RNA.</title>
        <authorList>
            <person name="Hammond S.A."/>
            <person name="Warren R.L."/>
            <person name="Vandervalk B.P."/>
            <person name="Kucuk E."/>
            <person name="Khan H."/>
            <person name="Gibb E.A."/>
            <person name="Pandoh P."/>
            <person name="Kirk H."/>
            <person name="Zhao Y."/>
            <person name="Jones M."/>
            <person name="Mungall A.J."/>
            <person name="Coope R."/>
            <person name="Pleasance S."/>
            <person name="Moore R.A."/>
            <person name="Holt R.A."/>
            <person name="Round J.M."/>
            <person name="Ohora S."/>
            <person name="Walle B.V."/>
            <person name="Veldhoen N."/>
            <person name="Helbing C.C."/>
            <person name="Birol I."/>
        </authorList>
    </citation>
    <scope>NUCLEOTIDE SEQUENCE [LARGE SCALE GENOMIC DNA]</scope>
</reference>
<dbReference type="SUPFAM" id="SSF57567">
    <property type="entry name" value="Serine protease inhibitors"/>
    <property type="match status" value="1"/>
</dbReference>
<dbReference type="GO" id="GO:0031012">
    <property type="term" value="C:extracellular matrix"/>
    <property type="evidence" value="ECO:0007669"/>
    <property type="project" value="TreeGrafter"/>
</dbReference>
<dbReference type="Pfam" id="PF00094">
    <property type="entry name" value="VWD"/>
    <property type="match status" value="1"/>
</dbReference>
<dbReference type="Pfam" id="PF25962">
    <property type="entry name" value="TIL_OTOGL_Mucin"/>
    <property type="match status" value="1"/>
</dbReference>
<dbReference type="PANTHER" id="PTHR11339">
    <property type="entry name" value="EXTRACELLULAR MATRIX GLYCOPROTEIN RELATED"/>
    <property type="match status" value="1"/>
</dbReference>
<feature type="non-terminal residue" evidence="4">
    <location>
        <position position="287"/>
    </location>
</feature>
<keyword evidence="2" id="KW-0325">Glycoprotein</keyword>
<organism evidence="4 5">
    <name type="scientific">Aquarana catesbeiana</name>
    <name type="common">American bullfrog</name>
    <name type="synonym">Rana catesbeiana</name>
    <dbReference type="NCBI Taxonomy" id="8400"/>
    <lineage>
        <taxon>Eukaryota</taxon>
        <taxon>Metazoa</taxon>
        <taxon>Chordata</taxon>
        <taxon>Craniata</taxon>
        <taxon>Vertebrata</taxon>
        <taxon>Euteleostomi</taxon>
        <taxon>Amphibia</taxon>
        <taxon>Batrachia</taxon>
        <taxon>Anura</taxon>
        <taxon>Neobatrachia</taxon>
        <taxon>Ranoidea</taxon>
        <taxon>Ranidae</taxon>
        <taxon>Aquarana</taxon>
    </lineage>
</organism>
<feature type="non-terminal residue" evidence="4">
    <location>
        <position position="1"/>
    </location>
</feature>
<sequence length="287" mass="32360">VGSNLFCIHTVTQILSEIQIARNADKVLKLSDRHLVETEGQGEKHVRYLTREVGIYLVIEANNGILLIWDRKTTIFIKVSPAYEGKLCGLCGNFDDNSQNDFTTSHLLQVNDVLEFGNSWKIDSICPDATEVINPCSKTPHRKAWAEKQCGLIKSDVFKICHSKVDPKPFYEACVTDACSCDSGGDCECFCSAVAAYVIFCDQYNPEDECQWHYHPCGYHNIKTCRSINNVYTNVTVTYLEGCYPTCPEDKPIFDESKRICVPPEHCGCYINNTHYENGDKVPSDKN</sequence>
<dbReference type="AlphaFoldDB" id="A0A2G9SAH4"/>
<feature type="domain" description="VWFD" evidence="3">
    <location>
        <begin position="1"/>
        <end position="127"/>
    </location>
</feature>
<keyword evidence="5" id="KW-1185">Reference proteome</keyword>
<dbReference type="InterPro" id="IPR050780">
    <property type="entry name" value="Mucin_vWF_Thrombospondin_sf"/>
</dbReference>
<dbReference type="PANTHER" id="PTHR11339:SF371">
    <property type="entry name" value="MUCIN-2"/>
    <property type="match status" value="1"/>
</dbReference>
<dbReference type="InterPro" id="IPR001846">
    <property type="entry name" value="VWF_type-D"/>
</dbReference>
<evidence type="ECO:0000313" key="4">
    <source>
        <dbReference type="EMBL" id="PIO37150.1"/>
    </source>
</evidence>
<dbReference type="InterPro" id="IPR058753">
    <property type="entry name" value="TIL_OTOGL_Mucin"/>
</dbReference>
<dbReference type="InterPro" id="IPR036084">
    <property type="entry name" value="Ser_inhib-like_sf"/>
</dbReference>
<dbReference type="OrthoDB" id="160294at2759"/>
<protein>
    <recommendedName>
        <fullName evidence="3">VWFD domain-containing protein</fullName>
    </recommendedName>
</protein>
<dbReference type="PROSITE" id="PS51233">
    <property type="entry name" value="VWFD"/>
    <property type="match status" value="1"/>
</dbReference>
<evidence type="ECO:0000256" key="1">
    <source>
        <dbReference type="ARBA" id="ARBA00023157"/>
    </source>
</evidence>